<organism evidence="9 10">
    <name type="scientific">Capronia epimyces CBS 606.96</name>
    <dbReference type="NCBI Taxonomy" id="1182542"/>
    <lineage>
        <taxon>Eukaryota</taxon>
        <taxon>Fungi</taxon>
        <taxon>Dikarya</taxon>
        <taxon>Ascomycota</taxon>
        <taxon>Pezizomycotina</taxon>
        <taxon>Eurotiomycetes</taxon>
        <taxon>Chaetothyriomycetidae</taxon>
        <taxon>Chaetothyriales</taxon>
        <taxon>Herpotrichiellaceae</taxon>
        <taxon>Capronia</taxon>
    </lineage>
</organism>
<evidence type="ECO:0000256" key="2">
    <source>
        <dbReference type="ARBA" id="ARBA00022723"/>
    </source>
</evidence>
<dbReference type="GO" id="GO:0005634">
    <property type="term" value="C:nucleus"/>
    <property type="evidence" value="ECO:0007669"/>
    <property type="project" value="UniProtKB-SubCell"/>
</dbReference>
<dbReference type="PANTHER" id="PTHR47338:SF5">
    <property type="entry name" value="ZN(II)2CYS6 TRANSCRIPTION FACTOR (EUROFUNG)"/>
    <property type="match status" value="1"/>
</dbReference>
<dbReference type="Gene3D" id="4.10.240.10">
    <property type="entry name" value="Zn(2)-C6 fungal-type DNA-binding domain"/>
    <property type="match status" value="1"/>
</dbReference>
<sequence length="202" mass="21579">MATTATGQPTESTGDAARPEFACKFCKRRKVKCDRLLPRCSICVKTKQGCEYPVEAAKPGPKLGTTRRKRRRSQSWERQQTNSHSGLEGATAVDRDLSADRATNADAPVGLTSASSTGGPAPHFSDVAPDNYPLTPESASLDVHTLAYIMHPSHDTASVPPTEESPLPDLDQPGKSDDGAERLNRITQACAVLGIPLQSLQG</sequence>
<dbReference type="CDD" id="cd00067">
    <property type="entry name" value="GAL4"/>
    <property type="match status" value="1"/>
</dbReference>
<keyword evidence="2" id="KW-0479">Metal-binding</keyword>
<dbReference type="InterPro" id="IPR001138">
    <property type="entry name" value="Zn2Cys6_DnaBD"/>
</dbReference>
<evidence type="ECO:0000256" key="1">
    <source>
        <dbReference type="ARBA" id="ARBA00004123"/>
    </source>
</evidence>
<evidence type="ECO:0000256" key="5">
    <source>
        <dbReference type="ARBA" id="ARBA00023163"/>
    </source>
</evidence>
<name>W9XRR5_9EURO</name>
<protein>
    <recommendedName>
        <fullName evidence="8">Zn(2)-C6 fungal-type domain-containing protein</fullName>
    </recommendedName>
</protein>
<feature type="region of interest" description="Disordered" evidence="7">
    <location>
        <begin position="153"/>
        <end position="180"/>
    </location>
</feature>
<dbReference type="InterPro" id="IPR050815">
    <property type="entry name" value="TF_fung"/>
</dbReference>
<dbReference type="GO" id="GO:0003677">
    <property type="term" value="F:DNA binding"/>
    <property type="evidence" value="ECO:0007669"/>
    <property type="project" value="UniProtKB-KW"/>
</dbReference>
<accession>W9XRR5</accession>
<feature type="region of interest" description="Disordered" evidence="7">
    <location>
        <begin position="54"/>
        <end position="93"/>
    </location>
</feature>
<dbReference type="PROSITE" id="PS50048">
    <property type="entry name" value="ZN2_CY6_FUNGAL_2"/>
    <property type="match status" value="1"/>
</dbReference>
<dbReference type="PANTHER" id="PTHR47338">
    <property type="entry name" value="ZN(II)2CYS6 TRANSCRIPTION FACTOR (EUROFUNG)-RELATED"/>
    <property type="match status" value="1"/>
</dbReference>
<comment type="subcellular location">
    <subcellularLocation>
        <location evidence="1">Nucleus</location>
    </subcellularLocation>
</comment>
<dbReference type="GO" id="GO:0000981">
    <property type="term" value="F:DNA-binding transcription factor activity, RNA polymerase II-specific"/>
    <property type="evidence" value="ECO:0007669"/>
    <property type="project" value="InterPro"/>
</dbReference>
<dbReference type="PROSITE" id="PS00463">
    <property type="entry name" value="ZN2_CY6_FUNGAL_1"/>
    <property type="match status" value="1"/>
</dbReference>
<evidence type="ECO:0000313" key="10">
    <source>
        <dbReference type="Proteomes" id="UP000019478"/>
    </source>
</evidence>
<evidence type="ECO:0000256" key="7">
    <source>
        <dbReference type="SAM" id="MobiDB-lite"/>
    </source>
</evidence>
<feature type="region of interest" description="Disordered" evidence="7">
    <location>
        <begin position="107"/>
        <end position="136"/>
    </location>
</feature>
<evidence type="ECO:0000259" key="8">
    <source>
        <dbReference type="PROSITE" id="PS50048"/>
    </source>
</evidence>
<dbReference type="SMART" id="SM00066">
    <property type="entry name" value="GAL4"/>
    <property type="match status" value="1"/>
</dbReference>
<evidence type="ECO:0000256" key="4">
    <source>
        <dbReference type="ARBA" id="ARBA00023125"/>
    </source>
</evidence>
<gene>
    <name evidence="9" type="ORF">A1O3_06704</name>
</gene>
<keyword evidence="10" id="KW-1185">Reference proteome</keyword>
<keyword evidence="4" id="KW-0238">DNA-binding</keyword>
<dbReference type="Pfam" id="PF00172">
    <property type="entry name" value="Zn_clus"/>
    <property type="match status" value="1"/>
</dbReference>
<evidence type="ECO:0000313" key="9">
    <source>
        <dbReference type="EMBL" id="EXJ82888.1"/>
    </source>
</evidence>
<feature type="domain" description="Zn(2)-C6 fungal-type" evidence="8">
    <location>
        <begin position="22"/>
        <end position="52"/>
    </location>
</feature>
<keyword evidence="5" id="KW-0804">Transcription</keyword>
<dbReference type="HOGENOM" id="CLU_1354440_0_0_1"/>
<dbReference type="GO" id="GO:0008270">
    <property type="term" value="F:zinc ion binding"/>
    <property type="evidence" value="ECO:0007669"/>
    <property type="project" value="InterPro"/>
</dbReference>
<proteinExistence type="predicted"/>
<dbReference type="Proteomes" id="UP000019478">
    <property type="component" value="Unassembled WGS sequence"/>
</dbReference>
<evidence type="ECO:0000256" key="6">
    <source>
        <dbReference type="ARBA" id="ARBA00023242"/>
    </source>
</evidence>
<dbReference type="EMBL" id="AMGY01000005">
    <property type="protein sequence ID" value="EXJ82888.1"/>
    <property type="molecule type" value="Genomic_DNA"/>
</dbReference>
<reference evidence="9 10" key="1">
    <citation type="submission" date="2013-03" db="EMBL/GenBank/DDBJ databases">
        <title>The Genome Sequence of Capronia epimyces CBS 606.96.</title>
        <authorList>
            <consortium name="The Broad Institute Genomics Platform"/>
            <person name="Cuomo C."/>
            <person name="de Hoog S."/>
            <person name="Gorbushina A."/>
            <person name="Walker B."/>
            <person name="Young S.K."/>
            <person name="Zeng Q."/>
            <person name="Gargeya S."/>
            <person name="Fitzgerald M."/>
            <person name="Haas B."/>
            <person name="Abouelleil A."/>
            <person name="Allen A.W."/>
            <person name="Alvarado L."/>
            <person name="Arachchi H.M."/>
            <person name="Berlin A.M."/>
            <person name="Chapman S.B."/>
            <person name="Gainer-Dewar J."/>
            <person name="Goldberg J."/>
            <person name="Griggs A."/>
            <person name="Gujja S."/>
            <person name="Hansen M."/>
            <person name="Howarth C."/>
            <person name="Imamovic A."/>
            <person name="Ireland A."/>
            <person name="Larimer J."/>
            <person name="McCowan C."/>
            <person name="Murphy C."/>
            <person name="Pearson M."/>
            <person name="Poon T.W."/>
            <person name="Priest M."/>
            <person name="Roberts A."/>
            <person name="Saif S."/>
            <person name="Shea T."/>
            <person name="Sisk P."/>
            <person name="Sykes S."/>
            <person name="Wortman J."/>
            <person name="Nusbaum C."/>
            <person name="Birren B."/>
        </authorList>
    </citation>
    <scope>NUCLEOTIDE SEQUENCE [LARGE SCALE GENOMIC DNA]</scope>
    <source>
        <strain evidence="9 10">CBS 606.96</strain>
    </source>
</reference>
<dbReference type="OrthoDB" id="5429770at2759"/>
<dbReference type="AlphaFoldDB" id="W9XRR5"/>
<dbReference type="GeneID" id="19170811"/>
<evidence type="ECO:0000256" key="3">
    <source>
        <dbReference type="ARBA" id="ARBA00023015"/>
    </source>
</evidence>
<comment type="caution">
    <text evidence="9">The sequence shown here is derived from an EMBL/GenBank/DDBJ whole genome shotgun (WGS) entry which is preliminary data.</text>
</comment>
<keyword evidence="6" id="KW-0539">Nucleus</keyword>
<keyword evidence="3" id="KW-0805">Transcription regulation</keyword>
<dbReference type="InterPro" id="IPR036864">
    <property type="entry name" value="Zn2-C6_fun-type_DNA-bd_sf"/>
</dbReference>
<dbReference type="SUPFAM" id="SSF57701">
    <property type="entry name" value="Zn2/Cys6 DNA-binding domain"/>
    <property type="match status" value="1"/>
</dbReference>
<dbReference type="RefSeq" id="XP_007735011.1">
    <property type="nucleotide sequence ID" value="XM_007736821.1"/>
</dbReference>